<organism evidence="2 3">
    <name type="scientific">Actinacidiphila oryziradicis</name>
    <dbReference type="NCBI Taxonomy" id="2571141"/>
    <lineage>
        <taxon>Bacteria</taxon>
        <taxon>Bacillati</taxon>
        <taxon>Actinomycetota</taxon>
        <taxon>Actinomycetes</taxon>
        <taxon>Kitasatosporales</taxon>
        <taxon>Streptomycetaceae</taxon>
        <taxon>Actinacidiphila</taxon>
    </lineage>
</organism>
<keyword evidence="3" id="KW-1185">Reference proteome</keyword>
<dbReference type="AlphaFoldDB" id="A0A4U0SS80"/>
<reference evidence="2 3" key="1">
    <citation type="submission" date="2019-04" db="EMBL/GenBank/DDBJ databases">
        <title>Streptomyces oryziradicis sp. nov., a novel actinomycete isolated from rhizosphere soil of rice (Oryza sativa L.).</title>
        <authorList>
            <person name="Li C."/>
        </authorList>
    </citation>
    <scope>NUCLEOTIDE SEQUENCE [LARGE SCALE GENOMIC DNA]</scope>
    <source>
        <strain evidence="2 3">NEAU-C40</strain>
    </source>
</reference>
<gene>
    <name evidence="2" type="ORF">FCI23_03075</name>
</gene>
<dbReference type="OrthoDB" id="6161020at2"/>
<proteinExistence type="predicted"/>
<feature type="region of interest" description="Disordered" evidence="1">
    <location>
        <begin position="36"/>
        <end position="64"/>
    </location>
</feature>
<protein>
    <submittedName>
        <fullName evidence="2">DUF2795 domain-containing protein</fullName>
    </submittedName>
</protein>
<sequence>MTNVSPIELQKALKDADYPADGKSLADLAQRNKAGKEVVQELKGHSRERFDGPQDVEKAVFGKK</sequence>
<dbReference type="Proteomes" id="UP000305778">
    <property type="component" value="Unassembled WGS sequence"/>
</dbReference>
<evidence type="ECO:0000313" key="3">
    <source>
        <dbReference type="Proteomes" id="UP000305778"/>
    </source>
</evidence>
<dbReference type="RefSeq" id="WP_136721859.1">
    <property type="nucleotide sequence ID" value="NZ_SUMC01000002.1"/>
</dbReference>
<name>A0A4U0SS80_9ACTN</name>
<dbReference type="EMBL" id="SUMC01000002">
    <property type="protein sequence ID" value="TKA12990.1"/>
    <property type="molecule type" value="Genomic_DNA"/>
</dbReference>
<accession>A0A4U0SS80</accession>
<dbReference type="Pfam" id="PF11387">
    <property type="entry name" value="DUF2795"/>
    <property type="match status" value="1"/>
</dbReference>
<evidence type="ECO:0000256" key="1">
    <source>
        <dbReference type="SAM" id="MobiDB-lite"/>
    </source>
</evidence>
<dbReference type="InterPro" id="IPR021527">
    <property type="entry name" value="DUF2795"/>
</dbReference>
<comment type="caution">
    <text evidence="2">The sequence shown here is derived from an EMBL/GenBank/DDBJ whole genome shotgun (WGS) entry which is preliminary data.</text>
</comment>
<evidence type="ECO:0000313" key="2">
    <source>
        <dbReference type="EMBL" id="TKA12990.1"/>
    </source>
</evidence>